<sequence length="93" mass="10459">MVALRELDTMADVVLELAKELLRFGSKRTNIHLVNPTSACEMGFFWGGWGCRLGFLPSSLLRSSSPSRNPRSVQVWIYSRGTRAGRPLHSLLR</sequence>
<accession>A0AAP0PKH7</accession>
<protein>
    <submittedName>
        <fullName evidence="1">Uncharacterized protein</fullName>
    </submittedName>
</protein>
<reference evidence="1 2" key="1">
    <citation type="submission" date="2024-01" db="EMBL/GenBank/DDBJ databases">
        <title>Genome assemblies of Stephania.</title>
        <authorList>
            <person name="Yang L."/>
        </authorList>
    </citation>
    <scope>NUCLEOTIDE SEQUENCE [LARGE SCALE GENOMIC DNA]</scope>
    <source>
        <strain evidence="1">QJT</strain>
        <tissue evidence="1">Leaf</tissue>
    </source>
</reference>
<organism evidence="1 2">
    <name type="scientific">Stephania japonica</name>
    <dbReference type="NCBI Taxonomy" id="461633"/>
    <lineage>
        <taxon>Eukaryota</taxon>
        <taxon>Viridiplantae</taxon>
        <taxon>Streptophyta</taxon>
        <taxon>Embryophyta</taxon>
        <taxon>Tracheophyta</taxon>
        <taxon>Spermatophyta</taxon>
        <taxon>Magnoliopsida</taxon>
        <taxon>Ranunculales</taxon>
        <taxon>Menispermaceae</taxon>
        <taxon>Menispermoideae</taxon>
        <taxon>Cissampelideae</taxon>
        <taxon>Stephania</taxon>
    </lineage>
</organism>
<evidence type="ECO:0000313" key="1">
    <source>
        <dbReference type="EMBL" id="KAK9144116.1"/>
    </source>
</evidence>
<gene>
    <name evidence="1" type="ORF">Sjap_004019</name>
</gene>
<dbReference type="AlphaFoldDB" id="A0AAP0PKH7"/>
<dbReference type="EMBL" id="JBBNAE010000002">
    <property type="protein sequence ID" value="KAK9144116.1"/>
    <property type="molecule type" value="Genomic_DNA"/>
</dbReference>
<name>A0AAP0PKH7_9MAGN</name>
<proteinExistence type="predicted"/>
<evidence type="ECO:0000313" key="2">
    <source>
        <dbReference type="Proteomes" id="UP001417504"/>
    </source>
</evidence>
<dbReference type="Proteomes" id="UP001417504">
    <property type="component" value="Unassembled WGS sequence"/>
</dbReference>
<comment type="caution">
    <text evidence="1">The sequence shown here is derived from an EMBL/GenBank/DDBJ whole genome shotgun (WGS) entry which is preliminary data.</text>
</comment>
<keyword evidence="2" id="KW-1185">Reference proteome</keyword>